<feature type="transmembrane region" description="Helical" evidence="6">
    <location>
        <begin position="162"/>
        <end position="188"/>
    </location>
</feature>
<dbReference type="InterPro" id="IPR011701">
    <property type="entry name" value="MFS"/>
</dbReference>
<dbReference type="InterPro" id="IPR036259">
    <property type="entry name" value="MFS_trans_sf"/>
</dbReference>
<name>A0A3A4A578_9ACTN</name>
<proteinExistence type="predicted"/>
<dbReference type="PANTHER" id="PTHR23513">
    <property type="entry name" value="INTEGRAL MEMBRANE EFFLUX PROTEIN-RELATED"/>
    <property type="match status" value="1"/>
</dbReference>
<comment type="caution">
    <text evidence="7">The sequence shown here is derived from an EMBL/GenBank/DDBJ whole genome shotgun (WGS) entry which is preliminary data.</text>
</comment>
<feature type="transmembrane region" description="Helical" evidence="6">
    <location>
        <begin position="345"/>
        <end position="364"/>
    </location>
</feature>
<evidence type="ECO:0000256" key="5">
    <source>
        <dbReference type="ARBA" id="ARBA00023136"/>
    </source>
</evidence>
<evidence type="ECO:0000256" key="6">
    <source>
        <dbReference type="SAM" id="Phobius"/>
    </source>
</evidence>
<evidence type="ECO:0000256" key="4">
    <source>
        <dbReference type="ARBA" id="ARBA00022989"/>
    </source>
</evidence>
<feature type="transmembrane region" description="Helical" evidence="6">
    <location>
        <begin position="78"/>
        <end position="95"/>
    </location>
</feature>
<dbReference type="RefSeq" id="WP_119930719.1">
    <property type="nucleotide sequence ID" value="NZ_QZEY01000020.1"/>
</dbReference>
<evidence type="ECO:0000256" key="3">
    <source>
        <dbReference type="ARBA" id="ARBA00022692"/>
    </source>
</evidence>
<feature type="transmembrane region" description="Helical" evidence="6">
    <location>
        <begin position="45"/>
        <end position="66"/>
    </location>
</feature>
<dbReference type="Gene3D" id="1.20.1250.20">
    <property type="entry name" value="MFS general substrate transporter like domains"/>
    <property type="match status" value="1"/>
</dbReference>
<feature type="transmembrane region" description="Helical" evidence="6">
    <location>
        <begin position="304"/>
        <end position="324"/>
    </location>
</feature>
<dbReference type="Proteomes" id="UP000265768">
    <property type="component" value="Unassembled WGS sequence"/>
</dbReference>
<evidence type="ECO:0000313" key="8">
    <source>
        <dbReference type="Proteomes" id="UP000265768"/>
    </source>
</evidence>
<feature type="transmembrane region" description="Helical" evidence="6">
    <location>
        <begin position="281"/>
        <end position="298"/>
    </location>
</feature>
<reference evidence="7 8" key="1">
    <citation type="submission" date="2018-09" db="EMBL/GenBank/DDBJ databases">
        <title>YIM 75507 draft genome.</title>
        <authorList>
            <person name="Tang S."/>
            <person name="Feng Y."/>
        </authorList>
    </citation>
    <scope>NUCLEOTIDE SEQUENCE [LARGE SCALE GENOMIC DNA]</scope>
    <source>
        <strain evidence="7 8">YIM 75507</strain>
    </source>
</reference>
<dbReference type="GO" id="GO:0005886">
    <property type="term" value="C:plasma membrane"/>
    <property type="evidence" value="ECO:0007669"/>
    <property type="project" value="UniProtKB-SubCell"/>
</dbReference>
<dbReference type="AlphaFoldDB" id="A0A3A4A578"/>
<keyword evidence="2" id="KW-1003">Cell membrane</keyword>
<dbReference type="PANTHER" id="PTHR23513:SF6">
    <property type="entry name" value="MAJOR FACILITATOR SUPERFAMILY ASSOCIATED DOMAIN-CONTAINING PROTEIN"/>
    <property type="match status" value="1"/>
</dbReference>
<protein>
    <submittedName>
        <fullName evidence="7">MFS transporter</fullName>
    </submittedName>
</protein>
<dbReference type="Pfam" id="PF07690">
    <property type="entry name" value="MFS_1"/>
    <property type="match status" value="1"/>
</dbReference>
<feature type="transmembrane region" description="Helical" evidence="6">
    <location>
        <begin position="125"/>
        <end position="142"/>
    </location>
</feature>
<dbReference type="SUPFAM" id="SSF103473">
    <property type="entry name" value="MFS general substrate transporter"/>
    <property type="match status" value="1"/>
</dbReference>
<sequence>MASGAGRVLRHRDARLYLAAVLVSGFGSTAMWLVAGVWIKSLTGSSSLAALATFCLWAASPAGPLLGALADRVRRRPLLVAVNAAMAALLPLVLAVRSGGWLWVLFAVLVVYGAASALTDAAEAGLVTAVVPGELLADVNGLRMSVNEGMKLLAPLAGAALFAAYGAAPVVLLDAATFLIAALVYASIRAPEPPPAPRERGGTREGLRFLWRHRELRRLVLAGGGAMLLAGVNGAVIYEVVDAGLGLDPEFTGVLYAAQGAGSIAAGVATGPLLRRLPARVVAAAGIALFAIGVVTRVTPSPAVALAASVVIGLGLPAVLIAVLTEVQRETPSALLGRVAGTANTVVFVPNAVALAAGAGVVAVAGHRPILITLGVAAIPLAVFCARRVPAFAPSSVPGEA</sequence>
<gene>
    <name evidence="7" type="ORF">D5H75_34145</name>
</gene>
<feature type="transmembrane region" description="Helical" evidence="6">
    <location>
        <begin position="370"/>
        <end position="386"/>
    </location>
</feature>
<evidence type="ECO:0000256" key="2">
    <source>
        <dbReference type="ARBA" id="ARBA00022475"/>
    </source>
</evidence>
<dbReference type="GO" id="GO:0022857">
    <property type="term" value="F:transmembrane transporter activity"/>
    <property type="evidence" value="ECO:0007669"/>
    <property type="project" value="InterPro"/>
</dbReference>
<evidence type="ECO:0000256" key="1">
    <source>
        <dbReference type="ARBA" id="ARBA00004651"/>
    </source>
</evidence>
<accession>A0A3A4A578</accession>
<comment type="subcellular location">
    <subcellularLocation>
        <location evidence="1">Cell membrane</location>
        <topology evidence="1">Multi-pass membrane protein</topology>
    </subcellularLocation>
</comment>
<dbReference type="CDD" id="cd06173">
    <property type="entry name" value="MFS_MefA_like"/>
    <property type="match status" value="1"/>
</dbReference>
<dbReference type="OrthoDB" id="3460055at2"/>
<feature type="transmembrane region" description="Helical" evidence="6">
    <location>
        <begin position="101"/>
        <end position="118"/>
    </location>
</feature>
<feature type="transmembrane region" description="Helical" evidence="6">
    <location>
        <begin position="219"/>
        <end position="241"/>
    </location>
</feature>
<dbReference type="EMBL" id="QZEY01000020">
    <property type="protein sequence ID" value="RJL23021.1"/>
    <property type="molecule type" value="Genomic_DNA"/>
</dbReference>
<keyword evidence="4 6" id="KW-1133">Transmembrane helix</keyword>
<organism evidence="7 8">
    <name type="scientific">Bailinhaonella thermotolerans</name>
    <dbReference type="NCBI Taxonomy" id="1070861"/>
    <lineage>
        <taxon>Bacteria</taxon>
        <taxon>Bacillati</taxon>
        <taxon>Actinomycetota</taxon>
        <taxon>Actinomycetes</taxon>
        <taxon>Streptosporangiales</taxon>
        <taxon>Streptosporangiaceae</taxon>
        <taxon>Bailinhaonella</taxon>
    </lineage>
</organism>
<feature type="transmembrane region" description="Helical" evidence="6">
    <location>
        <begin position="16"/>
        <end position="39"/>
    </location>
</feature>
<keyword evidence="3 6" id="KW-0812">Transmembrane</keyword>
<evidence type="ECO:0000313" key="7">
    <source>
        <dbReference type="EMBL" id="RJL23021.1"/>
    </source>
</evidence>
<keyword evidence="5 6" id="KW-0472">Membrane</keyword>
<feature type="transmembrane region" description="Helical" evidence="6">
    <location>
        <begin position="253"/>
        <end position="274"/>
    </location>
</feature>
<keyword evidence="8" id="KW-1185">Reference proteome</keyword>